<proteinExistence type="predicted"/>
<name>A0A6I4ZP93_9BACI</name>
<protein>
    <recommendedName>
        <fullName evidence="3">Cytosolic protein</fullName>
    </recommendedName>
</protein>
<dbReference type="AlphaFoldDB" id="A0A6I4ZP93"/>
<dbReference type="Pfam" id="PF19799">
    <property type="entry name" value="DUF6282"/>
    <property type="match status" value="1"/>
</dbReference>
<dbReference type="InterPro" id="IPR032466">
    <property type="entry name" value="Metal_Hydrolase"/>
</dbReference>
<evidence type="ECO:0008006" key="3">
    <source>
        <dbReference type="Google" id="ProtNLM"/>
    </source>
</evidence>
<gene>
    <name evidence="1" type="ORF">GLW05_00065</name>
</gene>
<evidence type="ECO:0000313" key="1">
    <source>
        <dbReference type="EMBL" id="MYL31998.1"/>
    </source>
</evidence>
<comment type="caution">
    <text evidence="1">The sequence shown here is derived from an EMBL/GenBank/DDBJ whole genome shotgun (WGS) entry which is preliminary data.</text>
</comment>
<evidence type="ECO:0000313" key="2">
    <source>
        <dbReference type="Proteomes" id="UP000468638"/>
    </source>
</evidence>
<sequence>MTEYYHPLLQGAYDLHVHSSPSLFPRKQTDWELVKEGQKAGMKGLVIKAHEGNSYDRAYLIREKIPDIDVQGGLVCNLFTGGLSPHAVDTALQMGAKIIWMPTISAKQHANYFQNHSQGNFFNSKKSLDYSASVLTIWNDHGEVKDEVRQILSLIASHDAVLATGHLSPDEVGILVDEAIHIGVERILIQHADLGIAQIPLDMQVDLAEKGCMIEKCFLACGNDFNNLTVSEMAHTIRTIGTASCVLVTDYGQPHNSTPIKGLQEFIEKLLESGLKEDEITEMVSTNPKSLLG</sequence>
<dbReference type="InterPro" id="IPR046249">
    <property type="entry name" value="DUF6282"/>
</dbReference>
<reference evidence="1 2" key="1">
    <citation type="submission" date="2019-11" db="EMBL/GenBank/DDBJ databases">
        <title>Genome sequences of 17 halophilic strains isolated from different environments.</title>
        <authorList>
            <person name="Furrow R.E."/>
        </authorList>
    </citation>
    <scope>NUCLEOTIDE SEQUENCE [LARGE SCALE GENOMIC DNA]</scope>
    <source>
        <strain evidence="1 2">22514_16_FS</strain>
    </source>
</reference>
<dbReference type="EMBL" id="WMEQ01000001">
    <property type="protein sequence ID" value="MYL31998.1"/>
    <property type="molecule type" value="Genomic_DNA"/>
</dbReference>
<dbReference type="Gene3D" id="3.20.20.140">
    <property type="entry name" value="Metal-dependent hydrolases"/>
    <property type="match status" value="1"/>
</dbReference>
<dbReference type="Proteomes" id="UP000468638">
    <property type="component" value="Unassembled WGS sequence"/>
</dbReference>
<dbReference type="SUPFAM" id="SSF51556">
    <property type="entry name" value="Metallo-dependent hydrolases"/>
    <property type="match status" value="1"/>
</dbReference>
<dbReference type="RefSeq" id="WP_160847328.1">
    <property type="nucleotide sequence ID" value="NZ_WMEQ01000001.1"/>
</dbReference>
<organism evidence="1 2">
    <name type="scientific">Pontibacillus yanchengensis</name>
    <dbReference type="NCBI Taxonomy" id="462910"/>
    <lineage>
        <taxon>Bacteria</taxon>
        <taxon>Bacillati</taxon>
        <taxon>Bacillota</taxon>
        <taxon>Bacilli</taxon>
        <taxon>Bacillales</taxon>
        <taxon>Bacillaceae</taxon>
        <taxon>Pontibacillus</taxon>
    </lineage>
</organism>
<accession>A0A6I4ZP93</accession>
<dbReference type="OrthoDB" id="9802809at2"/>